<gene>
    <name evidence="1" type="ordered locus">Cyan7822_5713</name>
</gene>
<dbReference type="OrthoDB" id="482897at2"/>
<evidence type="ECO:0000313" key="2">
    <source>
        <dbReference type="Proteomes" id="UP000008206"/>
    </source>
</evidence>
<dbReference type="AlphaFoldDB" id="E0UKU4"/>
<dbReference type="EMBL" id="CP002199">
    <property type="protein sequence ID" value="ADN17574.1"/>
    <property type="molecule type" value="Genomic_DNA"/>
</dbReference>
<dbReference type="Proteomes" id="UP000008206">
    <property type="component" value="Plasmid Cy782201"/>
</dbReference>
<evidence type="ECO:0000313" key="1">
    <source>
        <dbReference type="EMBL" id="ADN17574.1"/>
    </source>
</evidence>
<protein>
    <submittedName>
        <fullName evidence="1">Uncharacterized protein</fullName>
    </submittedName>
</protein>
<dbReference type="HOGENOM" id="CLU_851787_0_0_3"/>
<keyword evidence="1" id="KW-0614">Plasmid</keyword>
<organism evidence="1 2">
    <name type="scientific">Gloeothece verrucosa (strain PCC 7822)</name>
    <name type="common">Cyanothece sp. (strain PCC 7822)</name>
    <dbReference type="NCBI Taxonomy" id="497965"/>
    <lineage>
        <taxon>Bacteria</taxon>
        <taxon>Bacillati</taxon>
        <taxon>Cyanobacteriota</taxon>
        <taxon>Cyanophyceae</taxon>
        <taxon>Oscillatoriophycideae</taxon>
        <taxon>Chroococcales</taxon>
        <taxon>Aphanothecaceae</taxon>
        <taxon>Gloeothece</taxon>
        <taxon>Gloeothece verrucosa</taxon>
    </lineage>
</organism>
<dbReference type="KEGG" id="cyj:Cyan7822_5713"/>
<proteinExistence type="predicted"/>
<name>E0UKU4_GLOV7</name>
<reference evidence="2" key="1">
    <citation type="journal article" date="2011" name="MBio">
        <title>Novel metabolic attributes of the genus Cyanothece, comprising a group of unicellular nitrogen-fixing Cyanobacteria.</title>
        <authorList>
            <person name="Bandyopadhyay A."/>
            <person name="Elvitigala T."/>
            <person name="Welsh E."/>
            <person name="Stockel J."/>
            <person name="Liberton M."/>
            <person name="Min H."/>
            <person name="Sherman L.A."/>
            <person name="Pakrasi H.B."/>
        </authorList>
    </citation>
    <scope>NUCLEOTIDE SEQUENCE [LARGE SCALE GENOMIC DNA]</scope>
    <source>
        <strain evidence="2">PCC 7822</strain>
        <plasmid evidence="2">Cy782201</plasmid>
    </source>
</reference>
<geneLocation type="plasmid" evidence="1 2">
    <name>Cy782201</name>
</geneLocation>
<accession>E0UKU4</accession>
<sequence length="317" mass="34929">MAKKIKRRQFGQIAAGSFTTTLLSQFSAKVLSATAQELVYGVNLLDTSQLQDLENNTPPLELVQTDLTAQQVPVKIKVNSVKVKNTKPVKKKNQAFFLPDNYRISTINTLADGSIAIAAVSQSKTGHVNQIIFGTGKIDKLKIEAIKIDGLDNPNQTVESLVSVPNNQLVFLVGNRGTPPFSFKLFDPIQQKFISEDTLFLPPLRLNHRYANLCQSPNGDIFATETGPEGIPVIIYFNFKDISPITGKVIIRQLIPLGFDNQPLLNDLKSLSFSKSGLLYALATDPIQKSNAVFEVNLKTGKLKSIKKISVEKLTLY</sequence>
<dbReference type="RefSeq" id="WP_013334324.1">
    <property type="nucleotide sequence ID" value="NC_014533.1"/>
</dbReference>
<keyword evidence="2" id="KW-1185">Reference proteome</keyword>
<dbReference type="SUPFAM" id="SSF69322">
    <property type="entry name" value="Tricorn protease domain 2"/>
    <property type="match status" value="1"/>
</dbReference>